<sequence length="44" mass="4914">MAFEFIRFLRRPVWTCLDLLGLPVQASSATSVDHPDLDSGRHTG</sequence>
<keyword evidence="2" id="KW-1185">Reference proteome</keyword>
<reference evidence="2" key="1">
    <citation type="journal article" date="2019" name="Int. J. Syst. Evol. Microbiol.">
        <title>The Global Catalogue of Microorganisms (GCM) 10K type strain sequencing project: providing services to taxonomists for standard genome sequencing and annotation.</title>
        <authorList>
            <consortium name="The Broad Institute Genomics Platform"/>
            <consortium name="The Broad Institute Genome Sequencing Center for Infectious Disease"/>
            <person name="Wu L."/>
            <person name="Ma J."/>
        </authorList>
    </citation>
    <scope>NUCLEOTIDE SEQUENCE [LARGE SCALE GENOMIC DNA]</scope>
    <source>
        <strain evidence="2">ZS-35-S2</strain>
    </source>
</reference>
<dbReference type="EMBL" id="JBHSPR010000025">
    <property type="protein sequence ID" value="MFC6019986.1"/>
    <property type="molecule type" value="Genomic_DNA"/>
</dbReference>
<protein>
    <submittedName>
        <fullName evidence="1">Uncharacterized protein</fullName>
    </submittedName>
</protein>
<organism evidence="1 2">
    <name type="scientific">Plantactinospora solaniradicis</name>
    <dbReference type="NCBI Taxonomy" id="1723736"/>
    <lineage>
        <taxon>Bacteria</taxon>
        <taxon>Bacillati</taxon>
        <taxon>Actinomycetota</taxon>
        <taxon>Actinomycetes</taxon>
        <taxon>Micromonosporales</taxon>
        <taxon>Micromonosporaceae</taxon>
        <taxon>Plantactinospora</taxon>
    </lineage>
</organism>
<dbReference type="Proteomes" id="UP001596203">
    <property type="component" value="Unassembled WGS sequence"/>
</dbReference>
<evidence type="ECO:0000313" key="1">
    <source>
        <dbReference type="EMBL" id="MFC6019986.1"/>
    </source>
</evidence>
<evidence type="ECO:0000313" key="2">
    <source>
        <dbReference type="Proteomes" id="UP001596203"/>
    </source>
</evidence>
<name>A0ABW1KDY1_9ACTN</name>
<comment type="caution">
    <text evidence="1">The sequence shown here is derived from an EMBL/GenBank/DDBJ whole genome shotgun (WGS) entry which is preliminary data.</text>
</comment>
<gene>
    <name evidence="1" type="ORF">ACFP2T_27795</name>
</gene>
<dbReference type="RefSeq" id="WP_377426597.1">
    <property type="nucleotide sequence ID" value="NZ_JBHSPR010000025.1"/>
</dbReference>
<proteinExistence type="predicted"/>
<accession>A0ABW1KDY1</accession>